<reference evidence="2" key="1">
    <citation type="journal article" date="2019" name="Int. J. Syst. Evol. Microbiol.">
        <title>The Global Catalogue of Microorganisms (GCM) 10K type strain sequencing project: providing services to taxonomists for standard genome sequencing and annotation.</title>
        <authorList>
            <consortium name="The Broad Institute Genomics Platform"/>
            <consortium name="The Broad Institute Genome Sequencing Center for Infectious Disease"/>
            <person name="Wu L."/>
            <person name="Ma J."/>
        </authorList>
    </citation>
    <scope>NUCLEOTIDE SEQUENCE [LARGE SCALE GENOMIC DNA]</scope>
    <source>
        <strain evidence="2">JCM 16601</strain>
    </source>
</reference>
<dbReference type="Proteomes" id="UP001500742">
    <property type="component" value="Unassembled WGS sequence"/>
</dbReference>
<protein>
    <recommendedName>
        <fullName evidence="3">N-acetyltransferase</fullName>
    </recommendedName>
</protein>
<accession>A0ABP7PN47</accession>
<comment type="caution">
    <text evidence="1">The sequence shown here is derived from an EMBL/GenBank/DDBJ whole genome shotgun (WGS) entry which is preliminary data.</text>
</comment>
<name>A0ABP7PN47_9SPHI</name>
<sequence length="155" mass="17803">MYIINQESGERKAVEVLPVSGSDLKRVNKTRYFFNWKPLMESCRLFKLVIKGADDILGLMALIDHPAEERTEIKLLTSSKENVGKGKQYDRIAGCLLAFAAREALGLYEKNPCISLLPKTNLKQKYIDKYQMIDGGRQLYLEDNPLMDLIERYLL</sequence>
<dbReference type="EMBL" id="BAAAZC010000009">
    <property type="protein sequence ID" value="GAA3967998.1"/>
    <property type="molecule type" value="Genomic_DNA"/>
</dbReference>
<gene>
    <name evidence="1" type="ORF">GCM10022210_16030</name>
</gene>
<proteinExistence type="predicted"/>
<dbReference type="RefSeq" id="WP_259089166.1">
    <property type="nucleotide sequence ID" value="NZ_BAAAZC010000009.1"/>
</dbReference>
<evidence type="ECO:0008006" key="3">
    <source>
        <dbReference type="Google" id="ProtNLM"/>
    </source>
</evidence>
<keyword evidence="2" id="KW-1185">Reference proteome</keyword>
<organism evidence="1 2">
    <name type="scientific">Mucilaginibacter dorajii</name>
    <dbReference type="NCBI Taxonomy" id="692994"/>
    <lineage>
        <taxon>Bacteria</taxon>
        <taxon>Pseudomonadati</taxon>
        <taxon>Bacteroidota</taxon>
        <taxon>Sphingobacteriia</taxon>
        <taxon>Sphingobacteriales</taxon>
        <taxon>Sphingobacteriaceae</taxon>
        <taxon>Mucilaginibacter</taxon>
    </lineage>
</organism>
<evidence type="ECO:0000313" key="2">
    <source>
        <dbReference type="Proteomes" id="UP001500742"/>
    </source>
</evidence>
<evidence type="ECO:0000313" key="1">
    <source>
        <dbReference type="EMBL" id="GAA3967998.1"/>
    </source>
</evidence>